<dbReference type="EMBL" id="OX459950">
    <property type="protein sequence ID" value="CAI9156621.1"/>
    <property type="molecule type" value="Genomic_DNA"/>
</dbReference>
<reference evidence="1" key="1">
    <citation type="submission" date="2023-04" db="EMBL/GenBank/DDBJ databases">
        <authorList>
            <consortium name="ELIXIR-Norway"/>
        </authorList>
    </citation>
    <scope>NUCLEOTIDE SEQUENCE [LARGE SCALE GENOMIC DNA]</scope>
</reference>
<proteinExistence type="predicted"/>
<evidence type="ECO:0000313" key="2">
    <source>
        <dbReference type="Proteomes" id="UP001176941"/>
    </source>
</evidence>
<dbReference type="Proteomes" id="UP001176941">
    <property type="component" value="Chromosome 14"/>
</dbReference>
<name>A0ABN8Y840_RANTA</name>
<protein>
    <submittedName>
        <fullName evidence="1">Uncharacterized protein</fullName>
    </submittedName>
</protein>
<sequence length="193" mass="19927">MMLLDLQVERAGPPEQVGGGAGQSRVIQGTGPRGMDAYIDGTSQDSVQMEPEGELRAATGVIASHREPCCWDRADAKADFPNPAPARSQAYLVQPELRPSAFLLQAGPAPPGTDIFPGPAEHVPGAGGLGFATGLEGLGGERPPTLELDFVYREAPGWRSGGRPISGRPGLPLVVSAHSLTLGLSGAASWGNV</sequence>
<gene>
    <name evidence="1" type="ORF">MRATA1EN1_LOCUS5583</name>
</gene>
<evidence type="ECO:0000313" key="1">
    <source>
        <dbReference type="EMBL" id="CAI9156621.1"/>
    </source>
</evidence>
<accession>A0ABN8Y840</accession>
<keyword evidence="2" id="KW-1185">Reference proteome</keyword>
<organism evidence="1 2">
    <name type="scientific">Rangifer tarandus platyrhynchus</name>
    <name type="common">Svalbard reindeer</name>
    <dbReference type="NCBI Taxonomy" id="3082113"/>
    <lineage>
        <taxon>Eukaryota</taxon>
        <taxon>Metazoa</taxon>
        <taxon>Chordata</taxon>
        <taxon>Craniata</taxon>
        <taxon>Vertebrata</taxon>
        <taxon>Euteleostomi</taxon>
        <taxon>Mammalia</taxon>
        <taxon>Eutheria</taxon>
        <taxon>Laurasiatheria</taxon>
        <taxon>Artiodactyla</taxon>
        <taxon>Ruminantia</taxon>
        <taxon>Pecora</taxon>
        <taxon>Cervidae</taxon>
        <taxon>Odocoileinae</taxon>
        <taxon>Rangifer</taxon>
    </lineage>
</organism>